<keyword evidence="1" id="KW-0732">Signal</keyword>
<dbReference type="Proteomes" id="UP000008743">
    <property type="component" value="Unassembled WGS sequence"/>
</dbReference>
<keyword evidence="3" id="KW-1185">Reference proteome</keyword>
<feature type="chain" id="PRO_5002266518" evidence="1">
    <location>
        <begin position="23"/>
        <end position="333"/>
    </location>
</feature>
<dbReference type="InParanoid" id="A0A0D2WQZ2"/>
<dbReference type="InterPro" id="IPR011044">
    <property type="entry name" value="Quino_amine_DH_bsu"/>
</dbReference>
<evidence type="ECO:0000313" key="2">
    <source>
        <dbReference type="EMBL" id="KJE94215.1"/>
    </source>
</evidence>
<feature type="signal peptide" evidence="1">
    <location>
        <begin position="1"/>
        <end position="22"/>
    </location>
</feature>
<dbReference type="PhylomeDB" id="A0A0D2WQZ2"/>
<dbReference type="eggNOG" id="ENOG502S55F">
    <property type="taxonomic scope" value="Eukaryota"/>
</dbReference>
<sequence>MICRSISVTALVAFAAIVAATASSSSSSSLVSAARPPSGLYGLSPAPALVRVDPKTGNVTNVGPTIAFELIAQQLATIDPINAIFYFIGLNVTSQRNTIVGLDMNTGRVVVETPLPFILGTFVGVGEVLDFDPETRKLIAMGREASQGNAHHILTIDPLTGQRQDIARIGGIDVIERISGFDQSAGIEWVSLAVNKSGSVEVDLFAFNVRSGQLVHQIPDKLNVDSMVFDQATGKMACLAYAGNSRVLVNLNSRDASFQTVGTVPSYLVMDSSISAFDFKTRVLYAIFQQSAGSHAGNFFLVGVNSETAAVVSSVELCQEDLSDCPLSLEYLP</sequence>
<dbReference type="OMA" id="GRMETHG"/>
<gene>
    <name evidence="2" type="ORF">CAOG_004893</name>
</gene>
<evidence type="ECO:0000313" key="3">
    <source>
        <dbReference type="Proteomes" id="UP000008743"/>
    </source>
</evidence>
<dbReference type="RefSeq" id="XP_004347644.1">
    <property type="nucleotide sequence ID" value="XM_004347594.2"/>
</dbReference>
<dbReference type="AlphaFoldDB" id="A0A0D2WQZ2"/>
<dbReference type="SUPFAM" id="SSF50969">
    <property type="entry name" value="YVTN repeat-like/Quinoprotein amine dehydrogenase"/>
    <property type="match status" value="1"/>
</dbReference>
<accession>A0A0D2WQZ2</accession>
<proteinExistence type="predicted"/>
<reference evidence="3" key="1">
    <citation type="submission" date="2011-02" db="EMBL/GenBank/DDBJ databases">
        <title>The Genome Sequence of Capsaspora owczarzaki ATCC 30864.</title>
        <authorList>
            <person name="Russ C."/>
            <person name="Cuomo C."/>
            <person name="Burger G."/>
            <person name="Gray M.W."/>
            <person name="Holland P.W.H."/>
            <person name="King N."/>
            <person name="Lang F.B.F."/>
            <person name="Roger A.J."/>
            <person name="Ruiz-Trillo I."/>
            <person name="Young S.K."/>
            <person name="Zeng Q."/>
            <person name="Gargeya S."/>
            <person name="Alvarado L."/>
            <person name="Berlin A."/>
            <person name="Chapman S.B."/>
            <person name="Chen Z."/>
            <person name="Freedman E."/>
            <person name="Gellesch M."/>
            <person name="Goldberg J."/>
            <person name="Griggs A."/>
            <person name="Gujja S."/>
            <person name="Heilman E."/>
            <person name="Heiman D."/>
            <person name="Howarth C."/>
            <person name="Mehta T."/>
            <person name="Neiman D."/>
            <person name="Pearson M."/>
            <person name="Roberts A."/>
            <person name="Saif S."/>
            <person name="Shea T."/>
            <person name="Shenoy N."/>
            <person name="Sisk P."/>
            <person name="Stolte C."/>
            <person name="Sykes S."/>
            <person name="White J."/>
            <person name="Yandava C."/>
            <person name="Haas B."/>
            <person name="Nusbaum C."/>
            <person name="Birren B."/>
        </authorList>
    </citation>
    <scope>NUCLEOTIDE SEQUENCE</scope>
    <source>
        <strain evidence="3">ATCC 30864</strain>
    </source>
</reference>
<evidence type="ECO:0000256" key="1">
    <source>
        <dbReference type="SAM" id="SignalP"/>
    </source>
</evidence>
<protein>
    <submittedName>
        <fullName evidence="2">Uncharacterized protein</fullName>
    </submittedName>
</protein>
<name>A0A0D2WQZ2_CAPO3</name>
<dbReference type="EMBL" id="KE346366">
    <property type="protein sequence ID" value="KJE94215.1"/>
    <property type="molecule type" value="Genomic_DNA"/>
</dbReference>
<organism evidence="2 3">
    <name type="scientific">Capsaspora owczarzaki (strain ATCC 30864)</name>
    <dbReference type="NCBI Taxonomy" id="595528"/>
    <lineage>
        <taxon>Eukaryota</taxon>
        <taxon>Filasterea</taxon>
        <taxon>Capsaspora</taxon>
    </lineage>
</organism>
<dbReference type="OrthoDB" id="10507483at2759"/>